<dbReference type="STRING" id="592050.SAMN05421875_11834"/>
<name>A0A1H4CAS7_9BURK</name>
<dbReference type="AlphaFoldDB" id="A0A1H4CAS7"/>
<reference evidence="4" key="1">
    <citation type="submission" date="2016-10" db="EMBL/GenBank/DDBJ databases">
        <authorList>
            <person name="Varghese N."/>
            <person name="Submissions S."/>
        </authorList>
    </citation>
    <scope>NUCLEOTIDE SEQUENCE [LARGE SCALE GENOMIC DNA]</scope>
    <source>
        <strain evidence="4">DSM 25157</strain>
    </source>
</reference>
<accession>A0A1H4CAS7</accession>
<evidence type="ECO:0000256" key="1">
    <source>
        <dbReference type="SAM" id="MobiDB-lite"/>
    </source>
</evidence>
<dbReference type="GeneID" id="34232059"/>
<keyword evidence="2" id="KW-0472">Membrane</keyword>
<evidence type="ECO:0000313" key="4">
    <source>
        <dbReference type="Proteomes" id="UP000199002"/>
    </source>
</evidence>
<evidence type="ECO:0000256" key="2">
    <source>
        <dbReference type="SAM" id="Phobius"/>
    </source>
</evidence>
<keyword evidence="2" id="KW-1133">Transmembrane helix</keyword>
<organism evidence="3 4">
    <name type="scientific">Acidovorax soli</name>
    <dbReference type="NCBI Taxonomy" id="592050"/>
    <lineage>
        <taxon>Bacteria</taxon>
        <taxon>Pseudomonadati</taxon>
        <taxon>Pseudomonadota</taxon>
        <taxon>Betaproteobacteria</taxon>
        <taxon>Burkholderiales</taxon>
        <taxon>Comamonadaceae</taxon>
        <taxon>Acidovorax</taxon>
    </lineage>
</organism>
<feature type="transmembrane region" description="Helical" evidence="2">
    <location>
        <begin position="41"/>
        <end position="59"/>
    </location>
</feature>
<dbReference type="Pfam" id="PF11666">
    <property type="entry name" value="DUF2933"/>
    <property type="match status" value="1"/>
</dbReference>
<gene>
    <name evidence="3" type="ORF">SAMN05421875_11834</name>
</gene>
<keyword evidence="4" id="KW-1185">Reference proteome</keyword>
<feature type="region of interest" description="Disordered" evidence="1">
    <location>
        <begin position="63"/>
        <end position="83"/>
    </location>
</feature>
<dbReference type="EMBL" id="FNQJ01000018">
    <property type="protein sequence ID" value="SEA57487.1"/>
    <property type="molecule type" value="Genomic_DNA"/>
</dbReference>
<evidence type="ECO:0000313" key="3">
    <source>
        <dbReference type="EMBL" id="SEA57487.1"/>
    </source>
</evidence>
<evidence type="ECO:0008006" key="5">
    <source>
        <dbReference type="Google" id="ProtNLM"/>
    </source>
</evidence>
<dbReference type="InterPro" id="IPR021682">
    <property type="entry name" value="DUF2933"/>
</dbReference>
<keyword evidence="2" id="KW-0812">Transmembrane</keyword>
<feature type="transmembrane region" description="Helical" evidence="2">
    <location>
        <begin position="17"/>
        <end position="34"/>
    </location>
</feature>
<proteinExistence type="predicted"/>
<dbReference type="Proteomes" id="UP000199002">
    <property type="component" value="Unassembled WGS sequence"/>
</dbReference>
<dbReference type="RefSeq" id="WP_092699036.1">
    <property type="nucleotide sequence ID" value="NZ_CAXIQL010000093.1"/>
</dbReference>
<sequence length="83" mass="9330">MDQPDHNAHTPSFWRRPAGMALATAALIAGFFLLREHWGHVLGYWPYLLLLACPLMHLMHGHGGHGGHGNHAQPPRRTHNDKE</sequence>
<protein>
    <recommendedName>
        <fullName evidence="5">DUF2933 domain-containing protein</fullName>
    </recommendedName>
</protein>